<gene>
    <name evidence="3" type="ORF">ALC53_02966</name>
</gene>
<dbReference type="EMBL" id="KQ976424">
    <property type="protein sequence ID" value="KYM88483.1"/>
    <property type="molecule type" value="Genomic_DNA"/>
</dbReference>
<dbReference type="AlphaFoldDB" id="A0A195BQR9"/>
<dbReference type="PANTHER" id="PTHR31108">
    <property type="entry name" value="TUMOR PROTEIN P63-REGULATED GENE 1-LIKE PROTEIN"/>
    <property type="match status" value="1"/>
</dbReference>
<feature type="domain" description="HSac2" evidence="2">
    <location>
        <begin position="62"/>
        <end position="210"/>
    </location>
</feature>
<proteinExistence type="inferred from homology"/>
<dbReference type="PANTHER" id="PTHR31108:SF1">
    <property type="entry name" value="HSAC2 DOMAIN-CONTAINING PROTEIN"/>
    <property type="match status" value="1"/>
</dbReference>
<dbReference type="InterPro" id="IPR040242">
    <property type="entry name" value="TPRG1-like"/>
</dbReference>
<keyword evidence="4" id="KW-1185">Reference proteome</keyword>
<dbReference type="GO" id="GO:0005737">
    <property type="term" value="C:cytoplasm"/>
    <property type="evidence" value="ECO:0007669"/>
    <property type="project" value="TreeGrafter"/>
</dbReference>
<protein>
    <recommendedName>
        <fullName evidence="2">HSac2 domain-containing protein</fullName>
    </recommendedName>
</protein>
<name>A0A195BQR9_9HYME</name>
<dbReference type="InterPro" id="IPR022158">
    <property type="entry name" value="Inositol_phosphatase"/>
</dbReference>
<dbReference type="Proteomes" id="UP000078540">
    <property type="component" value="Unassembled WGS sequence"/>
</dbReference>
<organism evidence="3 4">
    <name type="scientific">Atta colombica</name>
    <dbReference type="NCBI Taxonomy" id="520822"/>
    <lineage>
        <taxon>Eukaryota</taxon>
        <taxon>Metazoa</taxon>
        <taxon>Ecdysozoa</taxon>
        <taxon>Arthropoda</taxon>
        <taxon>Hexapoda</taxon>
        <taxon>Insecta</taxon>
        <taxon>Pterygota</taxon>
        <taxon>Neoptera</taxon>
        <taxon>Endopterygota</taxon>
        <taxon>Hymenoptera</taxon>
        <taxon>Apocrita</taxon>
        <taxon>Aculeata</taxon>
        <taxon>Formicoidea</taxon>
        <taxon>Formicidae</taxon>
        <taxon>Myrmicinae</taxon>
        <taxon>Atta</taxon>
    </lineage>
</organism>
<dbReference type="PROSITE" id="PS51791">
    <property type="entry name" value="HSAC2"/>
    <property type="match status" value="1"/>
</dbReference>
<evidence type="ECO:0000313" key="3">
    <source>
        <dbReference type="EMBL" id="KYM88483.1"/>
    </source>
</evidence>
<dbReference type="Pfam" id="PF12456">
    <property type="entry name" value="hSac2"/>
    <property type="match status" value="1"/>
</dbReference>
<dbReference type="InterPro" id="IPR034753">
    <property type="entry name" value="hSac2"/>
</dbReference>
<accession>A0A195BQR9</accession>
<comment type="similarity">
    <text evidence="1">Belongs to the TPRG1 family.</text>
</comment>
<reference evidence="3 4" key="1">
    <citation type="submission" date="2015-09" db="EMBL/GenBank/DDBJ databases">
        <title>Atta colombica WGS genome.</title>
        <authorList>
            <person name="Nygaard S."/>
            <person name="Hu H."/>
            <person name="Boomsma J."/>
            <person name="Zhang G."/>
        </authorList>
    </citation>
    <scope>NUCLEOTIDE SEQUENCE [LARGE SCALE GENOMIC DNA]</scope>
    <source>
        <strain evidence="3">Treedump-2</strain>
        <tissue evidence="3">Whole body</tissue>
    </source>
</reference>
<evidence type="ECO:0000313" key="4">
    <source>
        <dbReference type="Proteomes" id="UP000078540"/>
    </source>
</evidence>
<dbReference type="STRING" id="520822.A0A195BQR9"/>
<sequence length="488" mass="56162">MEETCLEEGPAVNFERATLEIANTDPVRSSTENADNISNQNSASRYVCNVPFKHIDVHTFFTDRNEVVERAISDCTEKLIKQNDDELVGSWLLTEISLWDTEKERLVLLSTKALYSIKYDFISLKILDFNRVPILLFDTIVTGDIIYPSSSLAPRLNGLAEGVSSVIHCAVRQEWSSIAGCSNLTQFEPRKRHMSGIRLMWNRGQPLPLIKKWNPFARNIPWLTYASHPLFWYKDNTIIIPENLRYMVASLNYTNDYYLGHSVILWGQAYNVAQSGYVLSRGALNKVVQMFNSTDKCIKGGKYWKKEDYYLGKHLSSLGIHPSDTRDQYLRGTFHGYSLQHLLWGVAKPDSYFTRAVYPIKGECCSPISVTFSVNESNKMHMLNYLLYQLHVLNSESRFGNVSAEVRVREEDVWKVALQEEFNITHLSDISSDAYFEIWHSRYSEPGQLKIAQNYRTPVPLNCLLMNYKEENLSAHNCRTKNVNSRKN</sequence>
<dbReference type="Gene3D" id="3.90.550.50">
    <property type="match status" value="1"/>
</dbReference>
<evidence type="ECO:0000259" key="2">
    <source>
        <dbReference type="PROSITE" id="PS51791"/>
    </source>
</evidence>
<evidence type="ECO:0000256" key="1">
    <source>
        <dbReference type="ARBA" id="ARBA00009163"/>
    </source>
</evidence>